<sequence length="441" mass="48226">MVLLLAGLATMQAMAWENHSLASYRAFENMPEVASAPSVTVEPLEAFLRAEEYTLEALLASQEAWGLTSIEKYPARPAELAFKADPGRSDESRRLAFLRALRVAPDSRFALYTQSDPWNPTSGTRLPSAAVSTQTEATGSGYRYGALKSGELVAALTVLATATGEPDLGLDIHLFEDSPSDWGRVYGFGPQPYGNPAVAQDSHIPFHSGFMHESRLVKLGIPTVRRNLILLRFHQFSTLAALAFRTGHAYWGWRFAGLSLHYLQDLTQPLRAALVPGEPNTKLLSAQALALVGLPGMKDELVQLRSNRCLVVEKYQSELLLRAAANKQETALEKALRNTDKDRGYTDWSERYMRDVVSLQSSRAALALAQTLTAALPAAFAADAGFDLAARETGSNLLSELIKRDSPERNRLDAALAETMANFGTHSRNALRGILRASDPL</sequence>
<protein>
    <submittedName>
        <fullName evidence="2">Phospholipase</fullName>
    </submittedName>
</protein>
<evidence type="ECO:0000256" key="1">
    <source>
        <dbReference type="SAM" id="SignalP"/>
    </source>
</evidence>
<dbReference type="GO" id="GO:0016788">
    <property type="term" value="F:hydrolase activity, acting on ester bonds"/>
    <property type="evidence" value="ECO:0007669"/>
    <property type="project" value="InterPro"/>
</dbReference>
<evidence type="ECO:0000313" key="2">
    <source>
        <dbReference type="EMBL" id="RFO98412.1"/>
    </source>
</evidence>
<proteinExistence type="predicted"/>
<accession>A0A3E1RHB6</accession>
<reference evidence="2 3" key="1">
    <citation type="submission" date="2018-05" db="EMBL/GenBank/DDBJ databases">
        <title>Rhodoferax soyangensis sp.nov., isolated from an oligotrophic freshwater lake.</title>
        <authorList>
            <person name="Park M."/>
        </authorList>
    </citation>
    <scope>NUCLEOTIDE SEQUENCE [LARGE SCALE GENOMIC DNA]</scope>
    <source>
        <strain evidence="2 3">IMCC26218</strain>
    </source>
</reference>
<feature type="signal peptide" evidence="1">
    <location>
        <begin position="1"/>
        <end position="15"/>
    </location>
</feature>
<evidence type="ECO:0000313" key="3">
    <source>
        <dbReference type="Proteomes" id="UP000260665"/>
    </source>
</evidence>
<keyword evidence="3" id="KW-1185">Reference proteome</keyword>
<name>A0A3E1RHB6_9BURK</name>
<dbReference type="InterPro" id="IPR008947">
    <property type="entry name" value="PLipase_C/P1_nuclease_dom_sf"/>
</dbReference>
<dbReference type="OrthoDB" id="36722at2"/>
<dbReference type="AlphaFoldDB" id="A0A3E1RHB6"/>
<gene>
    <name evidence="2" type="ORF">DIC66_00495</name>
</gene>
<dbReference type="Proteomes" id="UP000260665">
    <property type="component" value="Unassembled WGS sequence"/>
</dbReference>
<organism evidence="2 3">
    <name type="scientific">Rhodoferax lacus</name>
    <dbReference type="NCBI Taxonomy" id="2184758"/>
    <lineage>
        <taxon>Bacteria</taxon>
        <taxon>Pseudomonadati</taxon>
        <taxon>Pseudomonadota</taxon>
        <taxon>Betaproteobacteria</taxon>
        <taxon>Burkholderiales</taxon>
        <taxon>Comamonadaceae</taxon>
        <taxon>Rhodoferax</taxon>
    </lineage>
</organism>
<comment type="caution">
    <text evidence="2">The sequence shown here is derived from an EMBL/GenBank/DDBJ whole genome shotgun (WGS) entry which is preliminary data.</text>
</comment>
<dbReference type="SUPFAM" id="SSF48537">
    <property type="entry name" value="Phospholipase C/P1 nuclease"/>
    <property type="match status" value="1"/>
</dbReference>
<keyword evidence="1" id="KW-0732">Signal</keyword>
<dbReference type="EMBL" id="QFZK01000001">
    <property type="protein sequence ID" value="RFO98412.1"/>
    <property type="molecule type" value="Genomic_DNA"/>
</dbReference>
<feature type="chain" id="PRO_5017572625" evidence="1">
    <location>
        <begin position="16"/>
        <end position="441"/>
    </location>
</feature>